<name>A0ABT9TTQ7_PAENI</name>
<dbReference type="RefSeq" id="WP_306880003.1">
    <property type="nucleotide sequence ID" value="NZ_JAUSSW010000024.1"/>
</dbReference>
<accession>A0ABT9TTQ7</accession>
<proteinExistence type="predicted"/>
<comment type="caution">
    <text evidence="2">The sequence shown here is derived from an EMBL/GenBank/DDBJ whole genome shotgun (WGS) entry which is preliminary data.</text>
</comment>
<dbReference type="EMBL" id="JAUSSW010000024">
    <property type="protein sequence ID" value="MDQ0104805.1"/>
    <property type="molecule type" value="Genomic_DNA"/>
</dbReference>
<dbReference type="Proteomes" id="UP001244563">
    <property type="component" value="Unassembled WGS sequence"/>
</dbReference>
<evidence type="ECO:0000259" key="1">
    <source>
        <dbReference type="Pfam" id="PF09084"/>
    </source>
</evidence>
<dbReference type="Gene3D" id="3.40.190.10">
    <property type="entry name" value="Periplasmic binding protein-like II"/>
    <property type="match status" value="2"/>
</dbReference>
<organism evidence="2 3">
    <name type="scientific">Paenarthrobacter nicotinovorans</name>
    <name type="common">Arthrobacter nicotinovorans</name>
    <dbReference type="NCBI Taxonomy" id="29320"/>
    <lineage>
        <taxon>Bacteria</taxon>
        <taxon>Bacillati</taxon>
        <taxon>Actinomycetota</taxon>
        <taxon>Actinomycetes</taxon>
        <taxon>Micrococcales</taxon>
        <taxon>Micrococcaceae</taxon>
        <taxon>Paenarthrobacter</taxon>
    </lineage>
</organism>
<dbReference type="InterPro" id="IPR015168">
    <property type="entry name" value="SsuA/THI5"/>
</dbReference>
<dbReference type="Pfam" id="PF09084">
    <property type="entry name" value="NMT1"/>
    <property type="match status" value="1"/>
</dbReference>
<gene>
    <name evidence="2" type="ORF">J2T10_004481</name>
</gene>
<dbReference type="PANTHER" id="PTHR30024">
    <property type="entry name" value="ALIPHATIC SULFONATES-BINDING PROTEIN-RELATED"/>
    <property type="match status" value="1"/>
</dbReference>
<keyword evidence="3" id="KW-1185">Reference proteome</keyword>
<dbReference type="SUPFAM" id="SSF53850">
    <property type="entry name" value="Periplasmic binding protein-like II"/>
    <property type="match status" value="1"/>
</dbReference>
<sequence>MTLRQSHFVPPVSYLLAQGLGFLQGSEVQLTRTTSSAEQLRALLAGEQDIVVTAIDNLFEWSLAGADLRLVAQVEATTPLGIHARNGLAALADLAGCRFAVDAPKNGFALIAKRLLLDAGVEVDFVVIGGVRERLDALVDGEVDATLLGTPFDKLAERAGFPQMLDINTRFPELPGQGLVVRADVLESEELERYLGALLAGVEASGRIPDEHGIELLERSGYQAGADSAWHSRARTLSVDPRGLELLTVIRQSLGMLGQRSTLAELWDSEPLRKAAQPSMRTF</sequence>
<evidence type="ECO:0000313" key="2">
    <source>
        <dbReference type="EMBL" id="MDQ0104805.1"/>
    </source>
</evidence>
<reference evidence="2 3" key="1">
    <citation type="submission" date="2023-07" db="EMBL/GenBank/DDBJ databases">
        <title>Sorghum-associated microbial communities from plants grown in Nebraska, USA.</title>
        <authorList>
            <person name="Schachtman D."/>
        </authorList>
    </citation>
    <scope>NUCLEOTIDE SEQUENCE [LARGE SCALE GENOMIC DNA]</scope>
    <source>
        <strain evidence="2 3">CC523</strain>
    </source>
</reference>
<protein>
    <submittedName>
        <fullName evidence="2">ABC-type nitrate/sulfonate/bicarbonate transport system substrate-binding protein</fullName>
    </submittedName>
</protein>
<evidence type="ECO:0000313" key="3">
    <source>
        <dbReference type="Proteomes" id="UP001244563"/>
    </source>
</evidence>
<feature type="domain" description="SsuA/THI5-like" evidence="1">
    <location>
        <begin position="14"/>
        <end position="211"/>
    </location>
</feature>